<sequence>MRVIDQPPAAIILILNGTKHHPIFPYAAFITQTTIAIPQARESVWAWQLKPTGCPRYEYESDGRCVGNWVIAGLGNLGYRLILWPWRASSVEPAGGLCTPNCTRGYCRRRQWFEPLIMIEARGRNPPGFANMLPQINQAPVRIKKVLVLYVGGTIGMERNENHVYSPSPNKFLEKLKFNSQMHDPFLVKKYMKNIAPNQLVLPEIGDDVVLYELKEYSPLLDSSNMSSKDWIRIAEDVETNYNNYDGFVILHGTDTLAYTSSALSFMLEGIQKPVILTGSQIPIFETRSDAKDNVLASLILAGCYDIPEVCIFFANKLLRGNRTAKISSTHLNAFDSPNYHPLAEVGIDITLNKHYIMKPNGTPFKVYKKLNSNVGLLNLFPTITPCMFRALLECPSMEGLIIQSYGVGNIPSNQIELIQVIKEAVNNGTVIVNITQCAQGTVSPSYETGKALENIGVISGHDMTAEAALTKLCFVLGLPGLSYDERVMTVYDLITARALTLHHILSGILDSPTDHPLHAGCGVDVALGQHLV</sequence>
<dbReference type="PROSITE" id="PS00917">
    <property type="entry name" value="ASN_GLN_ASE_2"/>
    <property type="match status" value="1"/>
</dbReference>
<dbReference type="PIRSF" id="PIRSF001220">
    <property type="entry name" value="L-ASNase_gatD"/>
    <property type="match status" value="1"/>
</dbReference>
<feature type="active site" evidence="8">
    <location>
        <position position="254"/>
    </location>
</feature>
<dbReference type="NCBIfam" id="TIGR00519">
    <property type="entry name" value="asnASE_I"/>
    <property type="match status" value="1"/>
</dbReference>
<evidence type="ECO:0000256" key="8">
    <source>
        <dbReference type="PROSITE-ProRule" id="PRU10100"/>
    </source>
</evidence>
<evidence type="ECO:0000256" key="2">
    <source>
        <dbReference type="ARBA" id="ARBA00022737"/>
    </source>
</evidence>
<dbReference type="SMART" id="SM00870">
    <property type="entry name" value="Asparaginase"/>
    <property type="match status" value="1"/>
</dbReference>
<dbReference type="GO" id="GO:0004067">
    <property type="term" value="F:asparaginase activity"/>
    <property type="evidence" value="ECO:0007669"/>
    <property type="project" value="UniProtKB-UniRule"/>
</dbReference>
<dbReference type="PIRSF" id="PIRSF500176">
    <property type="entry name" value="L_ASNase"/>
    <property type="match status" value="1"/>
</dbReference>
<evidence type="ECO:0000313" key="11">
    <source>
        <dbReference type="EMBL" id="KAH0818762.1"/>
    </source>
</evidence>
<accession>A0A8J6HQJ3</accession>
<feature type="binding site" evidence="7">
    <location>
        <begin position="254"/>
        <end position="255"/>
    </location>
    <ligand>
        <name>substrate</name>
    </ligand>
</feature>
<protein>
    <recommendedName>
        <fullName evidence="1">asparaginase</fullName>
        <ecNumber evidence="1">3.5.1.1</ecNumber>
    </recommendedName>
</protein>
<comment type="caution">
    <text evidence="11">The sequence shown here is derived from an EMBL/GenBank/DDBJ whole genome shotgun (WGS) entry which is preliminary data.</text>
</comment>
<feature type="active site" description="O-isoaspartyl threonine intermediate" evidence="6">
    <location>
        <position position="154"/>
    </location>
</feature>
<evidence type="ECO:0000256" key="7">
    <source>
        <dbReference type="PIRSR" id="PIRSR001220-2"/>
    </source>
</evidence>
<evidence type="ECO:0000259" key="9">
    <source>
        <dbReference type="Pfam" id="PF00710"/>
    </source>
</evidence>
<evidence type="ECO:0000256" key="1">
    <source>
        <dbReference type="ARBA" id="ARBA00012920"/>
    </source>
</evidence>
<evidence type="ECO:0000256" key="4">
    <source>
        <dbReference type="ARBA" id="ARBA00023043"/>
    </source>
</evidence>
<dbReference type="InterPro" id="IPR027474">
    <property type="entry name" value="L-asparaginase_N"/>
</dbReference>
<keyword evidence="3" id="KW-0378">Hydrolase</keyword>
<reference evidence="11" key="2">
    <citation type="submission" date="2021-08" db="EMBL/GenBank/DDBJ databases">
        <authorList>
            <person name="Eriksson T."/>
        </authorList>
    </citation>
    <scope>NUCLEOTIDE SEQUENCE</scope>
    <source>
        <strain evidence="11">Stoneville</strain>
        <tissue evidence="11">Whole head</tissue>
    </source>
</reference>
<dbReference type="GO" id="GO:0009066">
    <property type="term" value="P:aspartate family amino acid metabolic process"/>
    <property type="evidence" value="ECO:0007669"/>
    <property type="project" value="UniProtKB-ARBA"/>
</dbReference>
<evidence type="ECO:0000256" key="6">
    <source>
        <dbReference type="PIRSR" id="PIRSR001220-1"/>
    </source>
</evidence>
<feature type="binding site" evidence="7">
    <location>
        <position position="223"/>
    </location>
    <ligand>
        <name>substrate</name>
    </ligand>
</feature>
<dbReference type="Proteomes" id="UP000719412">
    <property type="component" value="Unassembled WGS sequence"/>
</dbReference>
<evidence type="ECO:0000259" key="10">
    <source>
        <dbReference type="Pfam" id="PF17763"/>
    </source>
</evidence>
<evidence type="ECO:0000313" key="12">
    <source>
        <dbReference type="Proteomes" id="UP000719412"/>
    </source>
</evidence>
<dbReference type="EMBL" id="JABDTM020016722">
    <property type="protein sequence ID" value="KAH0818762.1"/>
    <property type="molecule type" value="Genomic_DNA"/>
</dbReference>
<dbReference type="InterPro" id="IPR036152">
    <property type="entry name" value="Asp/glu_Ase-like_sf"/>
</dbReference>
<evidence type="ECO:0000256" key="3">
    <source>
        <dbReference type="ARBA" id="ARBA00022801"/>
    </source>
</evidence>
<dbReference type="PANTHER" id="PTHR11707:SF28">
    <property type="entry name" value="60 KDA LYSOPHOSPHOLIPASE"/>
    <property type="match status" value="1"/>
</dbReference>
<dbReference type="InterPro" id="IPR037152">
    <property type="entry name" value="L-asparaginase_N_sf"/>
</dbReference>
<dbReference type="EC" id="3.5.1.1" evidence="1"/>
<dbReference type="FunFam" id="3.40.50.1170:FF:000003">
    <property type="entry name" value="60 kDa lysophospholipase"/>
    <property type="match status" value="1"/>
</dbReference>
<dbReference type="SFLD" id="SFLDS00057">
    <property type="entry name" value="Glutaminase/Asparaginase"/>
    <property type="match status" value="1"/>
</dbReference>
<keyword evidence="4" id="KW-0040">ANK repeat</keyword>
<dbReference type="Pfam" id="PF00710">
    <property type="entry name" value="Asparaginase"/>
    <property type="match status" value="1"/>
</dbReference>
<dbReference type="InterPro" id="IPR040919">
    <property type="entry name" value="Asparaginase_C"/>
</dbReference>
<dbReference type="InterPro" id="IPR006033">
    <property type="entry name" value="AsnA_fam"/>
</dbReference>
<keyword evidence="2" id="KW-0677">Repeat</keyword>
<feature type="domain" description="Asparaginase/glutaminase C-terminal" evidence="10">
    <location>
        <begin position="374"/>
        <end position="478"/>
    </location>
</feature>
<dbReference type="InterPro" id="IPR027473">
    <property type="entry name" value="L-asparaginase_C"/>
</dbReference>
<dbReference type="FunFam" id="3.40.50.40:FF:000001">
    <property type="entry name" value="L-asparaginase 1"/>
    <property type="match status" value="1"/>
</dbReference>
<dbReference type="InterPro" id="IPR006034">
    <property type="entry name" value="Asparaginase/glutaminase-like"/>
</dbReference>
<evidence type="ECO:0000256" key="5">
    <source>
        <dbReference type="ARBA" id="ARBA00061199"/>
    </source>
</evidence>
<dbReference type="AlphaFoldDB" id="A0A8J6HQJ3"/>
<dbReference type="PROSITE" id="PS51732">
    <property type="entry name" value="ASN_GLN_ASE_3"/>
    <property type="match status" value="1"/>
</dbReference>
<dbReference type="SUPFAM" id="SSF53774">
    <property type="entry name" value="Glutaminase/Asparaginase"/>
    <property type="match status" value="1"/>
</dbReference>
<dbReference type="InterPro" id="IPR027475">
    <property type="entry name" value="Asparaginase/glutaminase_AS2"/>
</dbReference>
<dbReference type="Gene3D" id="3.40.50.40">
    <property type="match status" value="1"/>
</dbReference>
<name>A0A8J6HQJ3_TENMO</name>
<gene>
    <name evidence="11" type="ORF">GEV33_004029</name>
</gene>
<proteinExistence type="inferred from homology"/>
<reference evidence="11" key="1">
    <citation type="journal article" date="2020" name="J Insects Food Feed">
        <title>The yellow mealworm (Tenebrio molitor) genome: a resource for the emerging insects as food and feed industry.</title>
        <authorList>
            <person name="Eriksson T."/>
            <person name="Andere A."/>
            <person name="Kelstrup H."/>
            <person name="Emery V."/>
            <person name="Picard C."/>
        </authorList>
    </citation>
    <scope>NUCLEOTIDE SEQUENCE</scope>
    <source>
        <strain evidence="11">Stoneville</strain>
        <tissue evidence="11">Whole head</tissue>
    </source>
</reference>
<dbReference type="PRINTS" id="PR00139">
    <property type="entry name" value="ASNGLNASE"/>
</dbReference>
<organism evidence="11 12">
    <name type="scientific">Tenebrio molitor</name>
    <name type="common">Yellow mealworm beetle</name>
    <dbReference type="NCBI Taxonomy" id="7067"/>
    <lineage>
        <taxon>Eukaryota</taxon>
        <taxon>Metazoa</taxon>
        <taxon>Ecdysozoa</taxon>
        <taxon>Arthropoda</taxon>
        <taxon>Hexapoda</taxon>
        <taxon>Insecta</taxon>
        <taxon>Pterygota</taxon>
        <taxon>Neoptera</taxon>
        <taxon>Endopterygota</taxon>
        <taxon>Coleoptera</taxon>
        <taxon>Polyphaga</taxon>
        <taxon>Cucujiformia</taxon>
        <taxon>Tenebrionidae</taxon>
        <taxon>Tenebrio</taxon>
    </lineage>
</organism>
<dbReference type="CDD" id="cd08963">
    <property type="entry name" value="L-asparaginase_I"/>
    <property type="match status" value="1"/>
</dbReference>
<dbReference type="Gene3D" id="3.40.50.1170">
    <property type="entry name" value="L-asparaginase, N-terminal domain"/>
    <property type="match status" value="1"/>
</dbReference>
<dbReference type="PANTHER" id="PTHR11707">
    <property type="entry name" value="L-ASPARAGINASE"/>
    <property type="match status" value="1"/>
</dbReference>
<dbReference type="Pfam" id="PF17763">
    <property type="entry name" value="Asparaginase_C"/>
    <property type="match status" value="1"/>
</dbReference>
<keyword evidence="12" id="KW-1185">Reference proteome</keyword>
<dbReference type="InterPro" id="IPR041725">
    <property type="entry name" value="L-asparaginase_I"/>
</dbReference>
<comment type="similarity">
    <text evidence="5">In the N-terminal section; belongs to the asparaginase 1 family.</text>
</comment>
<feature type="domain" description="L-asparaginase N-terminal" evidence="9">
    <location>
        <begin position="145"/>
        <end position="355"/>
    </location>
</feature>